<name>A0A6C0B4F0_9ZZZZ</name>
<proteinExistence type="predicted"/>
<protein>
    <submittedName>
        <fullName evidence="1">Uncharacterized protein</fullName>
    </submittedName>
</protein>
<reference evidence="1" key="1">
    <citation type="journal article" date="2020" name="Nature">
        <title>Giant virus diversity and host interactions through global metagenomics.</title>
        <authorList>
            <person name="Schulz F."/>
            <person name="Roux S."/>
            <person name="Paez-Espino D."/>
            <person name="Jungbluth S."/>
            <person name="Walsh D.A."/>
            <person name="Denef V.J."/>
            <person name="McMahon K.D."/>
            <person name="Konstantinidis K.T."/>
            <person name="Eloe-Fadrosh E.A."/>
            <person name="Kyrpides N.C."/>
            <person name="Woyke T."/>
        </authorList>
    </citation>
    <scope>NUCLEOTIDE SEQUENCE</scope>
    <source>
        <strain evidence="1">GVMAG-M-3300009422-16</strain>
    </source>
</reference>
<evidence type="ECO:0000313" key="1">
    <source>
        <dbReference type="EMBL" id="QHS86674.1"/>
    </source>
</evidence>
<dbReference type="AlphaFoldDB" id="A0A6C0B4F0"/>
<sequence>MYTKITNPKTGKRISIQSRSGKNIIRNYLTFLRGGAAADVCAGYGTSAIFKRELFDQPAFSSGPFIQFPKTFFTTTAAAAAPAPTPSAVAEGGAVVEGGAAAAGDISFLMHKIEDKDAFVGAGGGEGEHGSIIKALFLRVIGSRCKVKWVCTSCKEPIPTGVTAYTWWDRDPDAAPAALVESHCQTCVDKRVLEHANEYLWGGLASDEHKGLIILSMGNEREQHNICRVEGLSDKIPEACGESGIPDSIKEGISPTDWRKLCEFLSLPEVEQTFATFTSMCSEVSIAMNNDNFNTVLDEIGKVDYAEVQTRNKHLFTEVSTYFTSRGISIPQPDKIHKLIEYMKNPLFFQYYFPHLFTTLNLTAAEVVTRAAEFHSETGYTISLLHGGDQQVGSPVTKAVWEAIVEENNQFKGREQLKPLLEPLVLGYITPKQFMELGKGSGTSVGFNLVKKAFQEYHKLGSREHPLTIKDLALRCSEKFDLDPVDTDHVDTMVGGESVVAGGESVVAGGASAGGESVVAGGESVVAGGASAGGESVAAVDAPKIINQYKCKQITPSQVQNLASLLWEEEEIPLNVILQRFNAMSAEPTPTSTDVDAFTPGDIKSAMGGMLADLTMIMKPSSVDVLAQFAEAGELASIAPRRLLKILIDHRRGSLTEEDNSMQKYYEEVQSARERQS</sequence>
<accession>A0A6C0B4F0</accession>
<organism evidence="1">
    <name type="scientific">viral metagenome</name>
    <dbReference type="NCBI Taxonomy" id="1070528"/>
    <lineage>
        <taxon>unclassified sequences</taxon>
        <taxon>metagenomes</taxon>
        <taxon>organismal metagenomes</taxon>
    </lineage>
</organism>
<dbReference type="EMBL" id="MN739060">
    <property type="protein sequence ID" value="QHS86674.1"/>
    <property type="molecule type" value="Genomic_DNA"/>
</dbReference>